<sequence>MSVQAVSYAYTAHTEEDTIKLAELLAGKVQAGALLALDGDLGAGKTRFSQAFAKAMGVPGVVNSPTFTIVKQYQGEVFPLYHMDVYRISAEEADELGLDEYFFGDGVTIVEWASIIEDQLPDERLSMYIEHHGGEQRRFRIAAYGQPYSAWCAELAERGVLTPWAEQG</sequence>
<comment type="caution">
    <text evidence="11">The sequence shown here is derived from an EMBL/GenBank/DDBJ whole genome shotgun (WGS) entry which is preliminary data.</text>
</comment>
<dbReference type="InterPro" id="IPR027417">
    <property type="entry name" value="P-loop_NTPase"/>
</dbReference>
<accession>A0ABW5PH38</accession>
<reference evidence="12" key="1">
    <citation type="journal article" date="2019" name="Int. J. Syst. Evol. Microbiol.">
        <title>The Global Catalogue of Microorganisms (GCM) 10K type strain sequencing project: providing services to taxonomists for standard genome sequencing and annotation.</title>
        <authorList>
            <consortium name="The Broad Institute Genomics Platform"/>
            <consortium name="The Broad Institute Genome Sequencing Center for Infectious Disease"/>
            <person name="Wu L."/>
            <person name="Ma J."/>
        </authorList>
    </citation>
    <scope>NUCLEOTIDE SEQUENCE [LARGE SCALE GENOMIC DNA]</scope>
    <source>
        <strain evidence="12">KCTC 3950</strain>
    </source>
</reference>
<keyword evidence="4" id="KW-0963">Cytoplasm</keyword>
<evidence type="ECO:0000256" key="6">
    <source>
        <dbReference type="ARBA" id="ARBA00022723"/>
    </source>
</evidence>
<dbReference type="RefSeq" id="WP_377603957.1">
    <property type="nucleotide sequence ID" value="NZ_JBHUME010000009.1"/>
</dbReference>
<evidence type="ECO:0000313" key="11">
    <source>
        <dbReference type="EMBL" id="MFD2613790.1"/>
    </source>
</evidence>
<dbReference type="Gene3D" id="3.40.50.300">
    <property type="entry name" value="P-loop containing nucleotide triphosphate hydrolases"/>
    <property type="match status" value="1"/>
</dbReference>
<evidence type="ECO:0000256" key="2">
    <source>
        <dbReference type="ARBA" id="ARBA00007599"/>
    </source>
</evidence>
<evidence type="ECO:0000256" key="8">
    <source>
        <dbReference type="ARBA" id="ARBA00022840"/>
    </source>
</evidence>
<keyword evidence="7" id="KW-0547">Nucleotide-binding</keyword>
<dbReference type="NCBIfam" id="TIGR00150">
    <property type="entry name" value="T6A_YjeE"/>
    <property type="match status" value="1"/>
</dbReference>
<dbReference type="PANTHER" id="PTHR33540">
    <property type="entry name" value="TRNA THREONYLCARBAMOYLADENOSINE BIOSYNTHESIS PROTEIN TSAE"/>
    <property type="match status" value="1"/>
</dbReference>
<protein>
    <recommendedName>
        <fullName evidence="3">tRNA threonylcarbamoyladenosine biosynthesis protein TsaE</fullName>
    </recommendedName>
    <alternativeName>
        <fullName evidence="10">t(6)A37 threonylcarbamoyladenosine biosynthesis protein TsaE</fullName>
    </alternativeName>
</protein>
<keyword evidence="8" id="KW-0067">ATP-binding</keyword>
<keyword evidence="6" id="KW-0479">Metal-binding</keyword>
<evidence type="ECO:0000313" key="12">
    <source>
        <dbReference type="Proteomes" id="UP001597541"/>
    </source>
</evidence>
<comment type="subcellular location">
    <subcellularLocation>
        <location evidence="1">Cytoplasm</location>
    </subcellularLocation>
</comment>
<name>A0ABW5PH38_9BACL</name>
<dbReference type="EMBL" id="JBHUME010000009">
    <property type="protein sequence ID" value="MFD2613790.1"/>
    <property type="molecule type" value="Genomic_DNA"/>
</dbReference>
<proteinExistence type="inferred from homology"/>
<keyword evidence="9" id="KW-0460">Magnesium</keyword>
<evidence type="ECO:0000256" key="1">
    <source>
        <dbReference type="ARBA" id="ARBA00004496"/>
    </source>
</evidence>
<evidence type="ECO:0000256" key="4">
    <source>
        <dbReference type="ARBA" id="ARBA00022490"/>
    </source>
</evidence>
<evidence type="ECO:0000256" key="5">
    <source>
        <dbReference type="ARBA" id="ARBA00022694"/>
    </source>
</evidence>
<dbReference type="InterPro" id="IPR003442">
    <property type="entry name" value="T6A_TsaE"/>
</dbReference>
<organism evidence="11 12">
    <name type="scientific">Paenibacillus gansuensis</name>
    <dbReference type="NCBI Taxonomy" id="306542"/>
    <lineage>
        <taxon>Bacteria</taxon>
        <taxon>Bacillati</taxon>
        <taxon>Bacillota</taxon>
        <taxon>Bacilli</taxon>
        <taxon>Bacillales</taxon>
        <taxon>Paenibacillaceae</taxon>
        <taxon>Paenibacillus</taxon>
    </lineage>
</organism>
<dbReference type="Pfam" id="PF02367">
    <property type="entry name" value="TsaE"/>
    <property type="match status" value="1"/>
</dbReference>
<evidence type="ECO:0000256" key="9">
    <source>
        <dbReference type="ARBA" id="ARBA00022842"/>
    </source>
</evidence>
<dbReference type="PANTHER" id="PTHR33540:SF2">
    <property type="entry name" value="TRNA THREONYLCARBAMOYLADENOSINE BIOSYNTHESIS PROTEIN TSAE"/>
    <property type="match status" value="1"/>
</dbReference>
<comment type="similarity">
    <text evidence="2">Belongs to the TsaE family.</text>
</comment>
<dbReference type="Proteomes" id="UP001597541">
    <property type="component" value="Unassembled WGS sequence"/>
</dbReference>
<evidence type="ECO:0000256" key="3">
    <source>
        <dbReference type="ARBA" id="ARBA00019010"/>
    </source>
</evidence>
<keyword evidence="5" id="KW-0819">tRNA processing</keyword>
<evidence type="ECO:0000256" key="10">
    <source>
        <dbReference type="ARBA" id="ARBA00032441"/>
    </source>
</evidence>
<evidence type="ECO:0000256" key="7">
    <source>
        <dbReference type="ARBA" id="ARBA00022741"/>
    </source>
</evidence>
<keyword evidence="12" id="KW-1185">Reference proteome</keyword>
<gene>
    <name evidence="11" type="primary">tsaE</name>
    <name evidence="11" type="ORF">ACFSUF_15345</name>
</gene>
<dbReference type="SUPFAM" id="SSF52540">
    <property type="entry name" value="P-loop containing nucleoside triphosphate hydrolases"/>
    <property type="match status" value="1"/>
</dbReference>